<dbReference type="GeneTree" id="ENSGT01120000272224"/>
<evidence type="ECO:0000313" key="1">
    <source>
        <dbReference type="Ensembl" id="ENSACIP00000000045.1"/>
    </source>
</evidence>
<dbReference type="PANTHER" id="PTHR33332">
    <property type="entry name" value="REVERSE TRANSCRIPTASE DOMAIN-CONTAINING PROTEIN"/>
    <property type="match status" value="1"/>
</dbReference>
<keyword evidence="2" id="KW-1185">Reference proteome</keyword>
<reference evidence="1" key="2">
    <citation type="submission" date="2025-09" db="UniProtKB">
        <authorList>
            <consortium name="Ensembl"/>
        </authorList>
    </citation>
    <scope>IDENTIFICATION</scope>
</reference>
<dbReference type="Ensembl" id="ENSACIT00000000047.1">
    <property type="protein sequence ID" value="ENSACIP00000000045.1"/>
    <property type="gene ID" value="ENSACIG00000000038.1"/>
</dbReference>
<evidence type="ECO:0008006" key="3">
    <source>
        <dbReference type="Google" id="ProtNLM"/>
    </source>
</evidence>
<proteinExistence type="predicted"/>
<protein>
    <recommendedName>
        <fullName evidence="3">Reverse transcriptase domain-containing protein</fullName>
    </recommendedName>
</protein>
<dbReference type="AlphaFoldDB" id="A0A3Q0QRA2"/>
<accession>A0A3Q0QRA2</accession>
<name>A0A3Q0QRA2_AMPCI</name>
<evidence type="ECO:0000313" key="2">
    <source>
        <dbReference type="Proteomes" id="UP000261340"/>
    </source>
</evidence>
<reference evidence="1" key="1">
    <citation type="submission" date="2025-08" db="UniProtKB">
        <authorList>
            <consortium name="Ensembl"/>
        </authorList>
    </citation>
    <scope>IDENTIFICATION</scope>
</reference>
<dbReference type="STRING" id="61819.ENSACIP00000000045"/>
<organism evidence="1 2">
    <name type="scientific">Amphilophus citrinellus</name>
    <name type="common">Midas cichlid</name>
    <name type="synonym">Cichlasoma citrinellum</name>
    <dbReference type="NCBI Taxonomy" id="61819"/>
    <lineage>
        <taxon>Eukaryota</taxon>
        <taxon>Metazoa</taxon>
        <taxon>Chordata</taxon>
        <taxon>Craniata</taxon>
        <taxon>Vertebrata</taxon>
        <taxon>Euteleostomi</taxon>
        <taxon>Actinopterygii</taxon>
        <taxon>Neopterygii</taxon>
        <taxon>Teleostei</taxon>
        <taxon>Neoteleostei</taxon>
        <taxon>Acanthomorphata</taxon>
        <taxon>Ovalentaria</taxon>
        <taxon>Cichlomorphae</taxon>
        <taxon>Cichliformes</taxon>
        <taxon>Cichlidae</taxon>
        <taxon>New World cichlids</taxon>
        <taxon>Cichlasomatinae</taxon>
        <taxon>Heroini</taxon>
        <taxon>Amphilophus</taxon>
    </lineage>
</organism>
<sequence>MAFLRIKYTKILAIEFSVFHIMGLTNDLKLLNLCKAFRGDKHILLWFESYVSNRLRFVHVNGESSTHTKVVLLESMHFDCYTADTQLYLSMKPDDTHQLVKLRECLKDLMAWMTSNFLLLNSDKTEVIVLDPTNLRNLVSNHILTLDGITLASSNTVRNLGSHF</sequence>
<dbReference type="Proteomes" id="UP000261340">
    <property type="component" value="Unplaced"/>
</dbReference>